<comment type="caution">
    <text evidence="3">The sequence shown here is derived from an EMBL/GenBank/DDBJ whole genome shotgun (WGS) entry which is preliminary data.</text>
</comment>
<evidence type="ECO:0000256" key="2">
    <source>
        <dbReference type="NCBIfam" id="TIGR00021"/>
    </source>
</evidence>
<reference evidence="3" key="1">
    <citation type="journal article" date="2020" name="mSystems">
        <title>Genome- and Community-Level Interaction Insights into Carbon Utilization and Element Cycling Functions of Hydrothermarchaeota in Hydrothermal Sediment.</title>
        <authorList>
            <person name="Zhou Z."/>
            <person name="Liu Y."/>
            <person name="Xu W."/>
            <person name="Pan J."/>
            <person name="Luo Z.H."/>
            <person name="Li M."/>
        </authorList>
    </citation>
    <scope>NUCLEOTIDE SEQUENCE [LARGE SCALE GENOMIC DNA]</scope>
    <source>
        <strain evidence="3">SpSt-1259</strain>
    </source>
</reference>
<dbReference type="InterPro" id="IPR004788">
    <property type="entry name" value="Ribose5P_isomerase_type_A"/>
</dbReference>
<gene>
    <name evidence="3" type="primary">rpiA</name>
    <name evidence="3" type="ORF">ENO36_01190</name>
</gene>
<dbReference type="Pfam" id="PF06026">
    <property type="entry name" value="Rib_5-P_isom_A"/>
    <property type="match status" value="1"/>
</dbReference>
<dbReference type="GO" id="GO:0009052">
    <property type="term" value="P:pentose-phosphate shunt, non-oxidative branch"/>
    <property type="evidence" value="ECO:0007669"/>
    <property type="project" value="InterPro"/>
</dbReference>
<evidence type="ECO:0000313" key="3">
    <source>
        <dbReference type="EMBL" id="HEU97459.1"/>
    </source>
</evidence>
<name>A0A7C2YD63_9CREN</name>
<dbReference type="EC" id="5.3.1.6" evidence="2"/>
<keyword evidence="1 3" id="KW-0413">Isomerase</keyword>
<evidence type="ECO:0000256" key="1">
    <source>
        <dbReference type="ARBA" id="ARBA00023235"/>
    </source>
</evidence>
<dbReference type="GO" id="GO:0006014">
    <property type="term" value="P:D-ribose metabolic process"/>
    <property type="evidence" value="ECO:0007669"/>
    <property type="project" value="TreeGrafter"/>
</dbReference>
<dbReference type="PANTHER" id="PTHR11934:SF0">
    <property type="entry name" value="RIBOSE-5-PHOSPHATE ISOMERASE"/>
    <property type="match status" value="1"/>
</dbReference>
<accession>A0A7C2YD63</accession>
<dbReference type="Gene3D" id="3.30.70.260">
    <property type="match status" value="1"/>
</dbReference>
<dbReference type="Gene3D" id="3.40.50.1360">
    <property type="match status" value="1"/>
</dbReference>
<dbReference type="GO" id="GO:0004751">
    <property type="term" value="F:ribose-5-phosphate isomerase activity"/>
    <property type="evidence" value="ECO:0007669"/>
    <property type="project" value="UniProtKB-UniRule"/>
</dbReference>
<organism evidence="3">
    <name type="scientific">Fervidicoccus fontis</name>
    <dbReference type="NCBI Taxonomy" id="683846"/>
    <lineage>
        <taxon>Archaea</taxon>
        <taxon>Thermoproteota</taxon>
        <taxon>Thermoprotei</taxon>
        <taxon>Fervidicoccales</taxon>
        <taxon>Fervidicoccaceae</taxon>
        <taxon>Fervidicoccus</taxon>
    </lineage>
</organism>
<sequence length="245" mass="26774">MPEDIITFPCRCYILGDEGKRRAAEAALELEEYKESEVVGIGTGSTVAHLISLIPEKDFEEKTFVASSMETALSLKKRGAKVLEGALLDKIDIYIDGADAVDGEGNLVKGGGAALFREKILASMSDFFAVIVDESKLVESLKYKSIPIEVNPFALSYVLRKLREMELRGEVRKAGSGKYGPVVSDSFGIIVDLDASDWKEGIEELDRRLRNIVGVVETGLFIGMADAIIVGGEEAVVRKLSRRRV</sequence>
<dbReference type="AlphaFoldDB" id="A0A7C2YD63"/>
<dbReference type="NCBIfam" id="TIGR00021">
    <property type="entry name" value="rpiA"/>
    <property type="match status" value="1"/>
</dbReference>
<dbReference type="InterPro" id="IPR037171">
    <property type="entry name" value="NagB/RpiA_transferase-like"/>
</dbReference>
<proteinExistence type="predicted"/>
<dbReference type="GO" id="GO:0005829">
    <property type="term" value="C:cytosol"/>
    <property type="evidence" value="ECO:0007669"/>
    <property type="project" value="TreeGrafter"/>
</dbReference>
<dbReference type="PANTHER" id="PTHR11934">
    <property type="entry name" value="RIBOSE-5-PHOSPHATE ISOMERASE"/>
    <property type="match status" value="1"/>
</dbReference>
<dbReference type="CDD" id="cd01398">
    <property type="entry name" value="RPI_A"/>
    <property type="match status" value="1"/>
</dbReference>
<dbReference type="EMBL" id="DSFE01000034">
    <property type="protein sequence ID" value="HEU97459.1"/>
    <property type="molecule type" value="Genomic_DNA"/>
</dbReference>
<dbReference type="SUPFAM" id="SSF75445">
    <property type="entry name" value="D-ribose-5-phosphate isomerase (RpiA), lid domain"/>
    <property type="match status" value="1"/>
</dbReference>
<dbReference type="Proteomes" id="UP000885664">
    <property type="component" value="Unassembled WGS sequence"/>
</dbReference>
<protein>
    <recommendedName>
        <fullName evidence="2">Ribose 5-phosphate isomerase A</fullName>
        <ecNumber evidence="2">5.3.1.6</ecNumber>
    </recommendedName>
</protein>
<dbReference type="SUPFAM" id="SSF100950">
    <property type="entry name" value="NagB/RpiA/CoA transferase-like"/>
    <property type="match status" value="1"/>
</dbReference>
<dbReference type="NCBIfam" id="NF001924">
    <property type="entry name" value="PRK00702.1"/>
    <property type="match status" value="1"/>
</dbReference>